<dbReference type="InterPro" id="IPR036390">
    <property type="entry name" value="WH_DNA-bd_sf"/>
</dbReference>
<dbReference type="Gene3D" id="3.30.450.40">
    <property type="match status" value="1"/>
</dbReference>
<keyword evidence="2" id="KW-0238">DNA-binding</keyword>
<feature type="domain" description="IclR-ED" evidence="5">
    <location>
        <begin position="73"/>
        <end position="254"/>
    </location>
</feature>
<evidence type="ECO:0000256" key="3">
    <source>
        <dbReference type="ARBA" id="ARBA00023163"/>
    </source>
</evidence>
<name>A0ABR9P165_9ACTN</name>
<protein>
    <submittedName>
        <fullName evidence="6">IclR family transcriptional regulator</fullName>
    </submittedName>
</protein>
<dbReference type="EMBL" id="JADBGI010000002">
    <property type="protein sequence ID" value="MBE2997555.1"/>
    <property type="molecule type" value="Genomic_DNA"/>
</dbReference>
<dbReference type="PANTHER" id="PTHR30136:SF35">
    <property type="entry name" value="HTH-TYPE TRANSCRIPTIONAL REGULATOR RV1719"/>
    <property type="match status" value="1"/>
</dbReference>
<gene>
    <name evidence="6" type="ORF">IDM40_02385</name>
</gene>
<comment type="caution">
    <text evidence="6">The sequence shown here is derived from an EMBL/GenBank/DDBJ whole genome shotgun (WGS) entry which is preliminary data.</text>
</comment>
<feature type="domain" description="HTH iclR-type" evidence="4">
    <location>
        <begin position="6"/>
        <end position="72"/>
    </location>
</feature>
<accession>A0ABR9P165</accession>
<evidence type="ECO:0000313" key="6">
    <source>
        <dbReference type="EMBL" id="MBE2997555.1"/>
    </source>
</evidence>
<dbReference type="SUPFAM" id="SSF55781">
    <property type="entry name" value="GAF domain-like"/>
    <property type="match status" value="1"/>
</dbReference>
<sequence length="259" mass="27442">MTAESTSTVQRTANILHALGASDVTPESGLGVVDIARRVGREKSQVSRALKALSEVGFVERDPHTLTYRLGWQFFALASNAGQQRLRTVGPPVLRRLVGTVKEAGYLSVLCDRSALTVLSESPGRAVEAVGWVGRTTPLHSTSTGRALLMDRTPEEAGHLLAGTDFTDAGPGAPAGLDDLMERTARARRTGYAVADEEFESGLVAVAAPVRDFSGRVVAAVNVSAPKYRAGRDLDRLGRVVMATGHQLTAAMKGRGRPA</sequence>
<dbReference type="SUPFAM" id="SSF46785">
    <property type="entry name" value="Winged helix' DNA-binding domain"/>
    <property type="match status" value="1"/>
</dbReference>
<dbReference type="PROSITE" id="PS51078">
    <property type="entry name" value="ICLR_ED"/>
    <property type="match status" value="1"/>
</dbReference>
<dbReference type="PROSITE" id="PS51077">
    <property type="entry name" value="HTH_ICLR"/>
    <property type="match status" value="1"/>
</dbReference>
<dbReference type="InterPro" id="IPR050707">
    <property type="entry name" value="HTH_MetabolicPath_Reg"/>
</dbReference>
<dbReference type="InterPro" id="IPR036388">
    <property type="entry name" value="WH-like_DNA-bd_sf"/>
</dbReference>
<proteinExistence type="predicted"/>
<dbReference type="InterPro" id="IPR005471">
    <property type="entry name" value="Tscrpt_reg_IclR_N"/>
</dbReference>
<evidence type="ECO:0000256" key="1">
    <source>
        <dbReference type="ARBA" id="ARBA00023015"/>
    </source>
</evidence>
<evidence type="ECO:0000256" key="2">
    <source>
        <dbReference type="ARBA" id="ARBA00023125"/>
    </source>
</evidence>
<reference evidence="6 7" key="1">
    <citation type="submission" date="2020-09" db="EMBL/GenBank/DDBJ databases">
        <title>Diversity and distribution of actinomycetes associated with coral in the coast of Hainan.</title>
        <authorList>
            <person name="Li F."/>
        </authorList>
    </citation>
    <scope>NUCLEOTIDE SEQUENCE [LARGE SCALE GENOMIC DNA]</scope>
    <source>
        <strain evidence="6 7">HNM0947</strain>
    </source>
</reference>
<dbReference type="PANTHER" id="PTHR30136">
    <property type="entry name" value="HELIX-TURN-HELIX TRANSCRIPTIONAL REGULATOR, ICLR FAMILY"/>
    <property type="match status" value="1"/>
</dbReference>
<dbReference type="Pfam" id="PF01614">
    <property type="entry name" value="IclR_C"/>
    <property type="match status" value="1"/>
</dbReference>
<keyword evidence="3" id="KW-0804">Transcription</keyword>
<dbReference type="Proteomes" id="UP000806528">
    <property type="component" value="Unassembled WGS sequence"/>
</dbReference>
<dbReference type="Pfam" id="PF09339">
    <property type="entry name" value="HTH_IclR"/>
    <property type="match status" value="1"/>
</dbReference>
<keyword evidence="1" id="KW-0805">Transcription regulation</keyword>
<dbReference type="SMART" id="SM00346">
    <property type="entry name" value="HTH_ICLR"/>
    <property type="match status" value="1"/>
</dbReference>
<evidence type="ECO:0000259" key="4">
    <source>
        <dbReference type="PROSITE" id="PS51077"/>
    </source>
</evidence>
<evidence type="ECO:0000313" key="7">
    <source>
        <dbReference type="Proteomes" id="UP000806528"/>
    </source>
</evidence>
<dbReference type="Gene3D" id="1.10.10.10">
    <property type="entry name" value="Winged helix-like DNA-binding domain superfamily/Winged helix DNA-binding domain"/>
    <property type="match status" value="1"/>
</dbReference>
<keyword evidence="7" id="KW-1185">Reference proteome</keyword>
<organism evidence="6 7">
    <name type="scientific">Nocardiopsis coralli</name>
    <dbReference type="NCBI Taxonomy" id="2772213"/>
    <lineage>
        <taxon>Bacteria</taxon>
        <taxon>Bacillati</taxon>
        <taxon>Actinomycetota</taxon>
        <taxon>Actinomycetes</taxon>
        <taxon>Streptosporangiales</taxon>
        <taxon>Nocardiopsidaceae</taxon>
        <taxon>Nocardiopsis</taxon>
    </lineage>
</organism>
<dbReference type="InterPro" id="IPR014757">
    <property type="entry name" value="Tscrpt_reg_IclR_C"/>
</dbReference>
<evidence type="ECO:0000259" key="5">
    <source>
        <dbReference type="PROSITE" id="PS51078"/>
    </source>
</evidence>
<dbReference type="RefSeq" id="WP_193120216.1">
    <property type="nucleotide sequence ID" value="NZ_JADBGI010000002.1"/>
</dbReference>
<dbReference type="InterPro" id="IPR029016">
    <property type="entry name" value="GAF-like_dom_sf"/>
</dbReference>